<dbReference type="GO" id="GO:0005737">
    <property type="term" value="C:cytoplasm"/>
    <property type="evidence" value="ECO:0007669"/>
    <property type="project" value="TreeGrafter"/>
</dbReference>
<dbReference type="Pfam" id="PF00656">
    <property type="entry name" value="Peptidase_C14"/>
    <property type="match status" value="1"/>
</dbReference>
<proteinExistence type="predicted"/>
<dbReference type="AlphaFoldDB" id="A0A5S9IRR2"/>
<dbReference type="SUPFAM" id="SSF82171">
    <property type="entry name" value="DPP6 N-terminal domain-like"/>
    <property type="match status" value="1"/>
</dbReference>
<organism evidence="2 3">
    <name type="scientific">Uabimicrobium amorphum</name>
    <dbReference type="NCBI Taxonomy" id="2596890"/>
    <lineage>
        <taxon>Bacteria</taxon>
        <taxon>Pseudomonadati</taxon>
        <taxon>Planctomycetota</taxon>
        <taxon>Candidatus Uabimicrobiia</taxon>
        <taxon>Candidatus Uabimicrobiales</taxon>
        <taxon>Candidatus Uabimicrobiaceae</taxon>
        <taxon>Candidatus Uabimicrobium</taxon>
    </lineage>
</organism>
<accession>A0A5S9IRR2</accession>
<dbReference type="PANTHER" id="PTHR48104:SF30">
    <property type="entry name" value="METACASPASE-1"/>
    <property type="match status" value="1"/>
</dbReference>
<protein>
    <recommendedName>
        <fullName evidence="1">Peptidase C14 caspase domain-containing protein</fullName>
    </recommendedName>
</protein>
<evidence type="ECO:0000259" key="1">
    <source>
        <dbReference type="Pfam" id="PF00656"/>
    </source>
</evidence>
<reference evidence="2 3" key="1">
    <citation type="submission" date="2019-08" db="EMBL/GenBank/DDBJ databases">
        <title>Complete genome sequence of Candidatus Uab amorphum.</title>
        <authorList>
            <person name="Shiratori T."/>
            <person name="Suzuki S."/>
            <person name="Kakizawa Y."/>
            <person name="Ishida K."/>
        </authorList>
    </citation>
    <scope>NUCLEOTIDE SEQUENCE [LARGE SCALE GENOMIC DNA]</scope>
    <source>
        <strain evidence="2 3">SRT547</strain>
    </source>
</reference>
<keyword evidence="3" id="KW-1185">Reference proteome</keyword>
<dbReference type="KEGG" id="uam:UABAM_04628"/>
<sequence>MKSLLLALLLITCLMSQENKYALLIGINQYNDNRIRDLKGCVNDIRAVKNLLTNNFGFSQNAHDGVRENIITLLDGEARALGIKMALDSEDSQLKKYIESTPDEDEKAYIESIESKIGNMGILQRVKENDGGVVVIYFSGHGAQVTDKNGDESDGKDEILVTANTKLGPNASGNYRILDEDNTSHNYIVDDYIHEILNKLIAAKARVTVIFDCCHSGTATRDLEEQSKQLRVAVEAAIERGEDRPAPAGSIFISACQSQQVTTEHEFDNGEKAGLLTYNLLQAISALGKKHKEITYKQVFNHIRTKYRSSRVVKSIPTIEGDMTRNLFESTCSGVGKAKVIQTQEMGSMRKVTLDRGSFSGVTPGSIFALENKSLCYISQVQPLTCTGEILEVNDKRLSIYQDLLQKYIDAIPKEEITWPSNKELHNNQNLLSAQEIVHPRNWHLNLYITQQPLKPKKNDRTSKTFFEREQTKSLHFPLEELGKAQDYKALYDAIVEYQKKGIVKIVDKRALSQVILQLNKNVAQVYWNEGYYTDYANRIRFPAFSKKDAKTSTESAETLAKNPAEILKEILQRFGKIRNLLKIPSSDENLIDVELTTPKKPRQYLPQLHSGNWRIGSHIQHLQVIPTHVVYATHKSVFAQNTQNHFVRFPTKRRKVLALKSIPDTSIVVYLTDKSLYVVDVNSKKVIQNTRIRGAQKNGLAVTDRFLAIVHKKSPAYVISVWEKTKDAYKFVTEIPSKSVITSVAIHDAKNMLAFIKTTIRVKKNNEVKRKSKISFWDLHHKKNIGDTEKFKSKANSRIFFSETHLYYDTQDKIHRIPLAENIVKQGHKHFKRIRKGDDEEELFVSSFHKNYAIAIQNSQIRVYNLDHQKQEPQTETLRRDAVEKDLGNVSVQVVTGKNPKIVIAHDGRIYFRALTITSNIQEEEKKDLEKQHAIPQFYESDQFSIRITNNSSENLDVYAIFIGTDYSIQSKKAQDIAAHKQTKIDITCNVEGEELFSTEGDFSTLAKIDEKTVANIRKKLQVYYPVSEQSSLSFQKQDYETWHFTYMDTENTKRYGILHVSNQEMKVSIKKFGMEHVKLVALSGSTDFKLFDSSLNAQGLKSQKVRLRSLEQQPQWGTFDFSFEVIPDESSEE</sequence>
<dbReference type="GO" id="GO:0006508">
    <property type="term" value="P:proteolysis"/>
    <property type="evidence" value="ECO:0007669"/>
    <property type="project" value="InterPro"/>
</dbReference>
<dbReference type="Proteomes" id="UP000326354">
    <property type="component" value="Chromosome"/>
</dbReference>
<dbReference type="EMBL" id="AP019860">
    <property type="protein sequence ID" value="BBM86242.1"/>
    <property type="molecule type" value="Genomic_DNA"/>
</dbReference>
<gene>
    <name evidence="2" type="ORF">UABAM_04628</name>
</gene>
<evidence type="ECO:0000313" key="3">
    <source>
        <dbReference type="Proteomes" id="UP000326354"/>
    </source>
</evidence>
<dbReference type="Gene3D" id="3.40.50.1460">
    <property type="match status" value="1"/>
</dbReference>
<dbReference type="OrthoDB" id="1491023at2"/>
<dbReference type="InterPro" id="IPR011600">
    <property type="entry name" value="Pept_C14_caspase"/>
</dbReference>
<dbReference type="InterPro" id="IPR050452">
    <property type="entry name" value="Metacaspase"/>
</dbReference>
<evidence type="ECO:0000313" key="2">
    <source>
        <dbReference type="EMBL" id="BBM86242.1"/>
    </source>
</evidence>
<feature type="domain" description="Peptidase C14 caspase" evidence="1">
    <location>
        <begin position="20"/>
        <end position="327"/>
    </location>
</feature>
<name>A0A5S9IRR2_UABAM</name>
<dbReference type="RefSeq" id="WP_151970308.1">
    <property type="nucleotide sequence ID" value="NZ_AP019860.1"/>
</dbReference>
<dbReference type="PANTHER" id="PTHR48104">
    <property type="entry name" value="METACASPASE-4"/>
    <property type="match status" value="1"/>
</dbReference>
<dbReference type="GO" id="GO:0004197">
    <property type="term" value="F:cysteine-type endopeptidase activity"/>
    <property type="evidence" value="ECO:0007669"/>
    <property type="project" value="InterPro"/>
</dbReference>